<organism evidence="3 4">
    <name type="scientific">Talaromyces marneffei (strain ATCC 18224 / CBS 334.59 / QM 7333)</name>
    <name type="common">Penicillium marneffei</name>
    <dbReference type="NCBI Taxonomy" id="441960"/>
    <lineage>
        <taxon>Eukaryota</taxon>
        <taxon>Fungi</taxon>
        <taxon>Dikarya</taxon>
        <taxon>Ascomycota</taxon>
        <taxon>Pezizomycotina</taxon>
        <taxon>Eurotiomycetes</taxon>
        <taxon>Eurotiomycetidae</taxon>
        <taxon>Eurotiales</taxon>
        <taxon>Trichocomaceae</taxon>
        <taxon>Talaromyces</taxon>
        <taxon>Talaromyces sect. Talaromyces</taxon>
    </lineage>
</organism>
<dbReference type="Pfam" id="PF09830">
    <property type="entry name" value="ATP_transf"/>
    <property type="match status" value="1"/>
</dbReference>
<evidence type="ECO:0000259" key="1">
    <source>
        <dbReference type="Pfam" id="PF09830"/>
    </source>
</evidence>
<dbReference type="GO" id="GO:0005524">
    <property type="term" value="F:ATP binding"/>
    <property type="evidence" value="ECO:0007669"/>
    <property type="project" value="InterPro"/>
</dbReference>
<dbReference type="PANTHER" id="PTHR38420">
    <property type="entry name" value="AP-4-A PHOSPHORYLASE II"/>
    <property type="match status" value="1"/>
</dbReference>
<keyword evidence="4" id="KW-1185">Reference proteome</keyword>
<evidence type="ECO:0000259" key="2">
    <source>
        <dbReference type="Pfam" id="PF19327"/>
    </source>
</evidence>
<dbReference type="InterPro" id="IPR019200">
    <property type="entry name" value="ATP_adenylylTrfase_C"/>
</dbReference>
<dbReference type="Proteomes" id="UP000001294">
    <property type="component" value="Unassembled WGS sequence"/>
</dbReference>
<dbReference type="SUPFAM" id="SSF54197">
    <property type="entry name" value="HIT-like"/>
    <property type="match status" value="1"/>
</dbReference>
<reference evidence="4" key="1">
    <citation type="journal article" date="2015" name="Genome Announc.">
        <title>Genome sequence of the AIDS-associated pathogen Penicillium marneffei (ATCC18224) and its near taxonomic relative Talaromyces stipitatus (ATCC10500).</title>
        <authorList>
            <person name="Nierman W.C."/>
            <person name="Fedorova-Abrams N.D."/>
            <person name="Andrianopoulos A."/>
        </authorList>
    </citation>
    <scope>NUCLEOTIDE SEQUENCE [LARGE SCALE GENOMIC DNA]</scope>
    <source>
        <strain evidence="4">ATCC 18224 / CBS 334.59 / QM 7333</strain>
    </source>
</reference>
<dbReference type="AlphaFoldDB" id="B6Q7A7"/>
<sequence>MASESVTPSGSMDNEKLMAKFDALVARGIVFYSPPAINRMKDKDFQFEFRTSQTLQAKPQLGQPLPVANGKKTFGPGSDMALVHPDLVLANINDTHLLVANLYCVFRPQLMLLTKDSYRRQHESLSAEDLAAAEAFLVAIHKPFYVMFNCSAMAGASREHKHMHILPRDDENESSGIPAVEAQLKNLPFQFFWSRVDFDEGSLLQIYDKLLANARKTLNLAPSAICPHNAIFTQTWLMIIPRRSNDFHGLTSNAPGMVGSVWLQNEAQLEKWTQLGPTKVLSHLGVAKEPSI</sequence>
<protein>
    <submittedName>
        <fullName evidence="3">Phosphorylase, putative</fullName>
    </submittedName>
</protein>
<proteinExistence type="predicted"/>
<dbReference type="OrthoDB" id="10267950at2759"/>
<dbReference type="InterPro" id="IPR043171">
    <property type="entry name" value="Ap4A_phos1/2-like"/>
</dbReference>
<evidence type="ECO:0000313" key="4">
    <source>
        <dbReference type="Proteomes" id="UP000001294"/>
    </source>
</evidence>
<dbReference type="HOGENOM" id="CLU_049915_0_0_1"/>
<dbReference type="InterPro" id="IPR045759">
    <property type="entry name" value="Ap4A_phos1/2_N"/>
</dbReference>
<evidence type="ECO:0000313" key="3">
    <source>
        <dbReference type="EMBL" id="EEA26649.1"/>
    </source>
</evidence>
<name>B6Q7A7_TALMQ</name>
<dbReference type="Gene3D" id="3.30.428.70">
    <property type="match status" value="1"/>
</dbReference>
<dbReference type="GO" id="GO:0009117">
    <property type="term" value="P:nucleotide metabolic process"/>
    <property type="evidence" value="ECO:0007669"/>
    <property type="project" value="InterPro"/>
</dbReference>
<dbReference type="GO" id="GO:0003877">
    <property type="term" value="F:ATP:ADP adenylyltransferase activity"/>
    <property type="evidence" value="ECO:0007669"/>
    <property type="project" value="InterPro"/>
</dbReference>
<dbReference type="PhylomeDB" id="B6Q7A7"/>
<dbReference type="Pfam" id="PF19327">
    <property type="entry name" value="Ap4A_phos_N"/>
    <property type="match status" value="1"/>
</dbReference>
<gene>
    <name evidence="3" type="ORF">PMAA_015710</name>
</gene>
<dbReference type="EMBL" id="DS995899">
    <property type="protein sequence ID" value="EEA26649.1"/>
    <property type="molecule type" value="Genomic_DNA"/>
</dbReference>
<dbReference type="PANTHER" id="PTHR38420:SF1">
    <property type="entry name" value="PUTATIVE (AFU_ORTHOLOGUE AFUA_5G14690)-RELATED"/>
    <property type="match status" value="1"/>
</dbReference>
<accession>B6Q7A7</accession>
<dbReference type="VEuPathDB" id="FungiDB:PMAA_015710"/>
<feature type="domain" description="Ap4A phosphorylase 1/2 N-terminal" evidence="2">
    <location>
        <begin position="38"/>
        <end position="179"/>
    </location>
</feature>
<feature type="domain" description="ATP adenylyltransferase C-terminal" evidence="1">
    <location>
        <begin position="185"/>
        <end position="286"/>
    </location>
</feature>
<dbReference type="InterPro" id="IPR036265">
    <property type="entry name" value="HIT-like_sf"/>
</dbReference>
<dbReference type="InterPro" id="IPR009163">
    <property type="entry name" value="Ap4A_phos1/2"/>
</dbReference>